<comment type="pathway">
    <text evidence="4">Aromatic compound metabolism; phenylacetate degradation.</text>
</comment>
<evidence type="ECO:0000256" key="6">
    <source>
        <dbReference type="ARBA" id="ARBA00066629"/>
    </source>
</evidence>
<dbReference type="AlphaFoldDB" id="F2NI84"/>
<gene>
    <name evidence="11" type="ordered locus">Desac_2022</name>
</gene>
<evidence type="ECO:0000256" key="5">
    <source>
        <dbReference type="ARBA" id="ARBA00061566"/>
    </source>
</evidence>
<evidence type="ECO:0000256" key="8">
    <source>
        <dbReference type="ARBA" id="ARBA00075111"/>
    </source>
</evidence>
<evidence type="ECO:0000313" key="11">
    <source>
        <dbReference type="EMBL" id="AEB09853.1"/>
    </source>
</evidence>
<organism evidence="11 12">
    <name type="scientific">Desulfobacca acetoxidans (strain ATCC 700848 / DSM 11109 / ASRB2)</name>
    <dbReference type="NCBI Taxonomy" id="880072"/>
    <lineage>
        <taxon>Bacteria</taxon>
        <taxon>Pseudomonadati</taxon>
        <taxon>Thermodesulfobacteriota</taxon>
        <taxon>Desulfobaccia</taxon>
        <taxon>Desulfobaccales</taxon>
        <taxon>Desulfobaccaceae</taxon>
        <taxon>Desulfobacca</taxon>
    </lineage>
</organism>
<dbReference type="EMBL" id="CP002629">
    <property type="protein sequence ID" value="AEB09853.1"/>
    <property type="molecule type" value="Genomic_DNA"/>
</dbReference>
<feature type="domain" description="AMP-dependent synthetase/ligase" evidence="9">
    <location>
        <begin position="151"/>
        <end position="283"/>
    </location>
</feature>
<keyword evidence="12" id="KW-1185">Reference proteome</keyword>
<dbReference type="RefSeq" id="WP_013706962.1">
    <property type="nucleotide sequence ID" value="NC_015388.1"/>
</dbReference>
<sequence length="417" mass="46688">MVDWRQEIPSREELELLQLERLQSTLNRAYRQVKFYRRLFDRFNLRPDDIQDLAEVSKLPFTTRSDLSENYPYGMFAVPLRDIVRIQSSPGATENPVVVGCTAGDLRFWRELSARLYRSAGVGKDDIVQIILASGLNNWARDLKDGAEHLGASVIPASNLNFAKQLMVMRDYKTSVLVTTPSYAHHLVSVMDKMGLMAADLHLRRALLVAEPLPSSVRAEIEAGLQVSITTAYGITEVLGPGLAFSCPHSQGFHFSEDHFLPEIIDPKTGAQCSHNTTGELVLTTLSAVAFPLLRFRTGDLTELRADACPCGCPLIRLGDIVGRCDPIFSVGGIKIHPQQISTYIQEIVNGHTPRHQLHLKREEALAYLEIDIEVDETLFSDEVKCLEAIGRRLRRRLRQNFGIEARVSLVEKISAT</sequence>
<accession>F2NI84</accession>
<dbReference type="Proteomes" id="UP000000483">
    <property type="component" value="Chromosome"/>
</dbReference>
<dbReference type="PANTHER" id="PTHR43845">
    <property type="entry name" value="BLR5969 PROTEIN"/>
    <property type="match status" value="1"/>
</dbReference>
<name>F2NI84_DESAR</name>
<dbReference type="HOGENOM" id="CLU_035301_1_1_7"/>
<dbReference type="InterPro" id="IPR042099">
    <property type="entry name" value="ANL_N_sf"/>
</dbReference>
<dbReference type="FunFam" id="3.40.50.12780:FF:000016">
    <property type="entry name" value="Phenylacetate-coenzyme A ligase"/>
    <property type="match status" value="1"/>
</dbReference>
<dbReference type="EC" id="6.2.1.30" evidence="6"/>
<keyword evidence="2 11" id="KW-0436">Ligase</keyword>
<dbReference type="Pfam" id="PF14535">
    <property type="entry name" value="AMP-binding_C_2"/>
    <property type="match status" value="1"/>
</dbReference>
<dbReference type="InterPro" id="IPR028154">
    <property type="entry name" value="AMP-dep_Lig_C"/>
</dbReference>
<protein>
    <recommendedName>
        <fullName evidence="7">Phenylacetate-coenzyme A ligase</fullName>
        <ecNumber evidence="6">6.2.1.30</ecNumber>
    </recommendedName>
    <alternativeName>
        <fullName evidence="8">Phenylacetyl-CoA ligase</fullName>
    </alternativeName>
</protein>
<dbReference type="Gene3D" id="3.40.50.12780">
    <property type="entry name" value="N-terminal domain of ligase-like"/>
    <property type="match status" value="1"/>
</dbReference>
<dbReference type="GO" id="GO:0000166">
    <property type="term" value="F:nucleotide binding"/>
    <property type="evidence" value="ECO:0007669"/>
    <property type="project" value="UniProtKB-KW"/>
</dbReference>
<reference evidence="12" key="2">
    <citation type="submission" date="2011-03" db="EMBL/GenBank/DDBJ databases">
        <title>The complete genome of Desulfobacca acetoxidans DSM 11109.</title>
        <authorList>
            <consortium name="US DOE Joint Genome Institute (JGI-PGF)"/>
            <person name="Lucas S."/>
            <person name="Copeland A."/>
            <person name="Lapidus A."/>
            <person name="Bruce D."/>
            <person name="Goodwin L."/>
            <person name="Pitluck S."/>
            <person name="Peters L."/>
            <person name="Kyrpides N."/>
            <person name="Mavromatis K."/>
            <person name="Ivanova N."/>
            <person name="Ovchinnikova G."/>
            <person name="Teshima H."/>
            <person name="Detter J.C."/>
            <person name="Han C."/>
            <person name="Land M."/>
            <person name="Hauser L."/>
            <person name="Markowitz V."/>
            <person name="Cheng J.-F."/>
            <person name="Hugenholtz P."/>
            <person name="Woyke T."/>
            <person name="Wu D."/>
            <person name="Spring S."/>
            <person name="Schueler E."/>
            <person name="Brambilla E."/>
            <person name="Klenk H.-P."/>
            <person name="Eisen J.A."/>
        </authorList>
    </citation>
    <scope>NUCLEOTIDE SEQUENCE [LARGE SCALE GENOMIC DNA]</scope>
    <source>
        <strain evidence="12">ATCC 700848 / DSM 11109 / ASRB2</strain>
    </source>
</reference>
<comment type="similarity">
    <text evidence="5">Belongs to the phenylacetyl-CoA ligase family.</text>
</comment>
<dbReference type="GO" id="GO:0010124">
    <property type="term" value="P:phenylacetate catabolic process"/>
    <property type="evidence" value="ECO:0007669"/>
    <property type="project" value="UniProtKB-ARBA"/>
</dbReference>
<dbReference type="Pfam" id="PF00501">
    <property type="entry name" value="AMP-binding"/>
    <property type="match status" value="1"/>
</dbReference>
<evidence type="ECO:0000256" key="2">
    <source>
        <dbReference type="ARBA" id="ARBA00022598"/>
    </source>
</evidence>
<dbReference type="STRING" id="880072.Desac_2022"/>
<reference evidence="11 12" key="1">
    <citation type="journal article" date="2011" name="Stand. Genomic Sci.">
        <title>Complete genome sequence of the acetate-degrading sulfate reducer Desulfobacca acetoxidans type strain (ASRB2).</title>
        <authorList>
            <person name="Goker M."/>
            <person name="Teshima H."/>
            <person name="Lapidus A."/>
            <person name="Nolan M."/>
            <person name="Lucas S."/>
            <person name="Hammon N."/>
            <person name="Deshpande S."/>
            <person name="Cheng J.F."/>
            <person name="Tapia R."/>
            <person name="Han C."/>
            <person name="Goodwin L."/>
            <person name="Pitluck S."/>
            <person name="Huntemann M."/>
            <person name="Liolios K."/>
            <person name="Ivanova N."/>
            <person name="Pagani I."/>
            <person name="Mavromatis K."/>
            <person name="Ovchinikova G."/>
            <person name="Pati A."/>
            <person name="Chen A."/>
            <person name="Palaniappan K."/>
            <person name="Land M."/>
            <person name="Hauser L."/>
            <person name="Brambilla E.M."/>
            <person name="Rohde M."/>
            <person name="Spring S."/>
            <person name="Detter J.C."/>
            <person name="Woyke T."/>
            <person name="Bristow J."/>
            <person name="Eisen J.A."/>
            <person name="Markowitz V."/>
            <person name="Hugenholtz P."/>
            <person name="Kyrpides N.C."/>
            <person name="Klenk H.P."/>
        </authorList>
    </citation>
    <scope>NUCLEOTIDE SEQUENCE [LARGE SCALE GENOMIC DNA]</scope>
    <source>
        <strain evidence="12">ATCC 700848 / DSM 11109 / ASRB2</strain>
    </source>
</reference>
<comment type="subunit">
    <text evidence="1">Monomer.</text>
</comment>
<proteinExistence type="inferred from homology"/>
<evidence type="ECO:0000256" key="4">
    <source>
        <dbReference type="ARBA" id="ARBA00060591"/>
    </source>
</evidence>
<evidence type="ECO:0000256" key="1">
    <source>
        <dbReference type="ARBA" id="ARBA00011245"/>
    </source>
</evidence>
<evidence type="ECO:0000313" key="12">
    <source>
        <dbReference type="Proteomes" id="UP000000483"/>
    </source>
</evidence>
<dbReference type="InterPro" id="IPR045851">
    <property type="entry name" value="AMP-bd_C_sf"/>
</dbReference>
<dbReference type="eggNOG" id="COG1541">
    <property type="taxonomic scope" value="Bacteria"/>
</dbReference>
<dbReference type="PANTHER" id="PTHR43845:SF1">
    <property type="entry name" value="BLR5969 PROTEIN"/>
    <property type="match status" value="1"/>
</dbReference>
<dbReference type="KEGG" id="dao:Desac_2022"/>
<dbReference type="Gene3D" id="3.30.300.30">
    <property type="match status" value="1"/>
</dbReference>
<keyword evidence="3" id="KW-0547">Nucleotide-binding</keyword>
<evidence type="ECO:0000259" key="10">
    <source>
        <dbReference type="Pfam" id="PF14535"/>
    </source>
</evidence>
<dbReference type="InterPro" id="IPR000873">
    <property type="entry name" value="AMP-dep_synth/lig_dom"/>
</dbReference>
<dbReference type="GO" id="GO:0047475">
    <property type="term" value="F:phenylacetate-CoA ligase activity"/>
    <property type="evidence" value="ECO:0007669"/>
    <property type="project" value="UniProtKB-EC"/>
</dbReference>
<dbReference type="OrthoDB" id="580775at2"/>
<feature type="domain" description="AMP-dependent ligase C-terminal" evidence="10">
    <location>
        <begin position="333"/>
        <end position="413"/>
    </location>
</feature>
<evidence type="ECO:0000259" key="9">
    <source>
        <dbReference type="Pfam" id="PF00501"/>
    </source>
</evidence>
<dbReference type="SUPFAM" id="SSF56801">
    <property type="entry name" value="Acetyl-CoA synthetase-like"/>
    <property type="match status" value="1"/>
</dbReference>
<evidence type="ECO:0000256" key="7">
    <source>
        <dbReference type="ARBA" id="ARBA00068695"/>
    </source>
</evidence>
<evidence type="ECO:0000256" key="3">
    <source>
        <dbReference type="ARBA" id="ARBA00022741"/>
    </source>
</evidence>